<keyword evidence="1" id="KW-0175">Coiled coil</keyword>
<feature type="region of interest" description="Disordered" evidence="2">
    <location>
        <begin position="310"/>
        <end position="337"/>
    </location>
</feature>
<evidence type="ECO:0000256" key="1">
    <source>
        <dbReference type="SAM" id="Coils"/>
    </source>
</evidence>
<evidence type="ECO:0000313" key="4">
    <source>
        <dbReference type="Proteomes" id="UP001162098"/>
    </source>
</evidence>
<evidence type="ECO:0000313" key="3">
    <source>
        <dbReference type="EMBL" id="QPB44564.1"/>
    </source>
</evidence>
<feature type="coiled-coil region" evidence="1">
    <location>
        <begin position="790"/>
        <end position="856"/>
    </location>
</feature>
<keyword evidence="4" id="KW-1185">Reference proteome</keyword>
<name>A0A7S7YEY8_9VIRU</name>
<dbReference type="PANTHER" id="PTHR23159">
    <property type="entry name" value="CENTROSOMAL PROTEIN 2"/>
    <property type="match status" value="1"/>
</dbReference>
<feature type="coiled-coil region" evidence="1">
    <location>
        <begin position="444"/>
        <end position="710"/>
    </location>
</feature>
<evidence type="ECO:0000256" key="2">
    <source>
        <dbReference type="SAM" id="MobiDB-lite"/>
    </source>
</evidence>
<dbReference type="EMBL" id="MW018138">
    <property type="protein sequence ID" value="QPB44564.1"/>
    <property type="molecule type" value="Genomic_DNA"/>
</dbReference>
<reference evidence="3 4" key="1">
    <citation type="submission" date="2020-09" db="EMBL/GenBank/DDBJ databases">
        <authorList>
            <person name="Zhang R."/>
            <person name="Garcia K."/>
            <person name="Ogata H."/>
        </authorList>
    </citation>
    <scope>NUCLEOTIDE SEQUENCE [LARGE SCALE GENOMIC DNA]</scope>
    <source>
        <strain evidence="4">stheno</strain>
    </source>
</reference>
<accession>A0A7S7YEY8</accession>
<dbReference type="KEGG" id="vg:80543760"/>
<sequence length="918" mass="103042">MLLDPRKLLAEPGFPRETVLPLVVAYIFETRRIARQEFVAKRQPEEARNILADALAAAGYSDKGRKLARYTGDSEYSIGATLNSNPDKELRALESRLFAVPPTFDGWDQFRSDGKRRFQRRMRFNLLYTRAEQQRLLEQSDGLDEALARDEQEHPLGAGPMILPDSVRRFCEANVSPDIQYTVLVDSDNYGIHYEIDKLLAGQDAIAKNKKKRVWRQAMDRIMSKFAGDVGNHQPAGDSEEQLRIALAYNQECQAEVKGFKAVADQLREERDALEQQLALADARILDSQKEHEARTRAIDALEQEKKQLQDALKAERSEKETLKKRLTEERVDHGTDKRQAVEDERLRLDKELTSLRLELLDIKKKLGICMVDATLRDNVDREFKALQLEHAALRTKYDDAVARLAIPKPERANEEEHLATIADLTRQLNACRDSGAQQTATLNDEISEQFVAQIAELEEAQEKARDLHAKLQAELDDVSKRHAACAESSDEAASLRDQKARLEEELRTHASDCRMTIEKCRAGADASKDVVERLTQENALLQGQIDALRASAMPLPEPQEGESDEFAEAKAGLGVEMEKLQAAMEGLINEKNEIANREKELREELATARKAFGDVDRLKADLDTVQAEKRELENREAAATAKIEQLTTATTDAVAATTNALALQAKLDELQRTKTELEARLAEAKTGDLQELRDEVSKQYALIRSQRKKIAVLNKRRVNKDCTPLAGYDVLEKVVAEILSNLEKFEYILGSAERDEVPAKLKGLADSLERSMKKLKNIFGDESGHQAHVKELQAEVDAKNRRIAELEDEVALTRITVAGLKTDLATAEATCGARVDELKQKLRAAEENATLCDARVESVRLERANRIAELERRLAMAPAPPAPSVVNRDQIGNRFAQLSGQLREDAVALRMLSLRLA</sequence>
<dbReference type="Proteomes" id="UP001162098">
    <property type="component" value="Segment"/>
</dbReference>
<dbReference type="PANTHER" id="PTHR23159:SF60">
    <property type="entry name" value="SPINDLE ASSEMBLY ABNORMAL PROTEIN 4"/>
    <property type="match status" value="1"/>
</dbReference>
<protein>
    <submittedName>
        <fullName evidence="3">Uncharacterized protein</fullName>
    </submittedName>
</protein>
<proteinExistence type="predicted"/>
<organism evidence="3 4">
    <name type="scientific">Medusavirus stheno T3</name>
    <dbReference type="NCBI Taxonomy" id="3069717"/>
    <lineage>
        <taxon>Viruses</taxon>
        <taxon>Varidnaviria</taxon>
        <taxon>Bamfordvirae</taxon>
        <taxon>Nucleocytoviricota</taxon>
        <taxon>Megaviricetes</taxon>
        <taxon>Mamonoviridae</taxon>
        <taxon>Medusavirus</taxon>
        <taxon>Medusavirus sthenus</taxon>
    </lineage>
</organism>